<dbReference type="AlphaFoldDB" id="Q0FVY1"/>
<protein>
    <submittedName>
        <fullName evidence="1">Aspartate aminotransferase</fullName>
        <ecNumber evidence="1">2.6.1.1</ecNumber>
    </submittedName>
</protein>
<dbReference type="HOGENOM" id="CLU_3430863_0_0_5"/>
<evidence type="ECO:0000313" key="2">
    <source>
        <dbReference type="Proteomes" id="UP000006230"/>
    </source>
</evidence>
<keyword evidence="1" id="KW-0808">Transferase</keyword>
<comment type="caution">
    <text evidence="1">The sequence shown here is derived from an EMBL/GenBank/DDBJ whole genome shotgun (WGS) entry which is preliminary data.</text>
</comment>
<dbReference type="GO" id="GO:0004069">
    <property type="term" value="F:L-aspartate:2-oxoglutarate aminotransferase activity"/>
    <property type="evidence" value="ECO:0007669"/>
    <property type="project" value="UniProtKB-EC"/>
</dbReference>
<evidence type="ECO:0000313" key="1">
    <source>
        <dbReference type="EMBL" id="EAU48771.1"/>
    </source>
</evidence>
<dbReference type="EC" id="2.6.1.1" evidence="1"/>
<dbReference type="EMBL" id="AATQ01000001">
    <property type="protein sequence ID" value="EAU48771.1"/>
    <property type="molecule type" value="Genomic_DNA"/>
</dbReference>
<organism evidence="1 2">
    <name type="scientific">Salipiger bermudensis (strain DSM 26914 / JCM 13377 / KCTC 12554 / HTCC2601)</name>
    <name type="common">Pelagibaca bermudensis</name>
    <dbReference type="NCBI Taxonomy" id="314265"/>
    <lineage>
        <taxon>Bacteria</taxon>
        <taxon>Pseudomonadati</taxon>
        <taxon>Pseudomonadota</taxon>
        <taxon>Alphaproteobacteria</taxon>
        <taxon>Rhodobacterales</taxon>
        <taxon>Roseobacteraceae</taxon>
        <taxon>Salipiger</taxon>
    </lineage>
</organism>
<keyword evidence="1" id="KW-0032">Aminotransferase</keyword>
<gene>
    <name evidence="1" type="ORF">R2601_04323</name>
</gene>
<accession>Q0FVY1</accession>
<proteinExistence type="predicted"/>
<name>Q0FVY1_SALBH</name>
<reference evidence="1 2" key="1">
    <citation type="journal article" date="2010" name="J. Bacteriol.">
        <title>Genome sequences of Pelagibaca bermudensis HTCC2601T and Maritimibacter alkaliphilus HTCC2654T, the type strains of two marine Roseobacter genera.</title>
        <authorList>
            <person name="Thrash J.C."/>
            <person name="Cho J.C."/>
            <person name="Ferriera S."/>
            <person name="Johnson J."/>
            <person name="Vergin K.L."/>
            <person name="Giovannoni S.J."/>
        </authorList>
    </citation>
    <scope>NUCLEOTIDE SEQUENCE [LARGE SCALE GENOMIC DNA]</scope>
    <source>
        <strain evidence="2">DSM 26914 / JCM 13377 / KCTC 12554 / HTCC2601</strain>
    </source>
</reference>
<dbReference type="Proteomes" id="UP000006230">
    <property type="component" value="Unassembled WGS sequence"/>
</dbReference>
<keyword evidence="2" id="KW-1185">Reference proteome</keyword>
<sequence length="18" mass="1769">MRAHASHVAASGSAIFGV</sequence>